<accession>A0A9W8LZA2</accession>
<evidence type="ECO:0000313" key="4">
    <source>
        <dbReference type="EMBL" id="KAJ2846766.1"/>
    </source>
</evidence>
<dbReference type="AlphaFoldDB" id="A0A9W8LZA2"/>
<comment type="caution">
    <text evidence="4">The sequence shown here is derived from an EMBL/GenBank/DDBJ whole genome shotgun (WGS) entry which is preliminary data.</text>
</comment>
<comment type="similarity">
    <text evidence="2">Belongs to the FMP52 family.</text>
</comment>
<dbReference type="CDD" id="cd05250">
    <property type="entry name" value="CC3_like_SDR_a"/>
    <property type="match status" value="1"/>
</dbReference>
<reference evidence="4" key="1">
    <citation type="submission" date="2022-07" db="EMBL/GenBank/DDBJ databases">
        <title>Phylogenomic reconstructions and comparative analyses of Kickxellomycotina fungi.</title>
        <authorList>
            <person name="Reynolds N.K."/>
            <person name="Stajich J.E."/>
            <person name="Barry K."/>
            <person name="Grigoriev I.V."/>
            <person name="Crous P."/>
            <person name="Smith M.E."/>
        </authorList>
    </citation>
    <scope>NUCLEOTIDE SEQUENCE</scope>
    <source>
        <strain evidence="4">NRRL 1566</strain>
    </source>
</reference>
<name>A0A9W8LZA2_9FUNG</name>
<organism evidence="4 5">
    <name type="scientific">Coemansia brasiliensis</name>
    <dbReference type="NCBI Taxonomy" id="2650707"/>
    <lineage>
        <taxon>Eukaryota</taxon>
        <taxon>Fungi</taxon>
        <taxon>Fungi incertae sedis</taxon>
        <taxon>Zoopagomycota</taxon>
        <taxon>Kickxellomycotina</taxon>
        <taxon>Kickxellomycetes</taxon>
        <taxon>Kickxellales</taxon>
        <taxon>Kickxellaceae</taxon>
        <taxon>Coemansia</taxon>
    </lineage>
</organism>
<dbReference type="InterPro" id="IPR016040">
    <property type="entry name" value="NAD(P)-bd_dom"/>
</dbReference>
<comment type="subcellular location">
    <subcellularLocation>
        <location evidence="1">Mitochondrion outer membrane</location>
        <topology evidence="1">Peripheral membrane protein</topology>
    </subcellularLocation>
</comment>
<protein>
    <submittedName>
        <fullName evidence="4">Oxidoreductase htatip2</fullName>
    </submittedName>
</protein>
<gene>
    <name evidence="4" type="primary">HTATIP2</name>
    <name evidence="4" type="ORF">IWW36_004190</name>
</gene>
<keyword evidence="5" id="KW-1185">Reference proteome</keyword>
<sequence length="256" mass="28329">MSNPVKISVDERSAFGEGFNKAASEFKAQNPGKSALVLGSTGEVGREVVKHLMASDAFEKVTVFARRPIEYTGPNPEKLVQKPIDFEDVEKLEQDFAGHSHAFSCLGTTRAKSGKDGFYKVDHDYTMNAAKACKKANVEHYSICSSSGADKDSMFFYMKVKGEVDSQVQDLGFPRVSIFRPAALLCQREEGRLVEKLMHYAAPVMNFVMPNKLSIPTSTVGWAMVNNAFRKVDTPVKELVSNAQMIEDFKKAQPSK</sequence>
<dbReference type="GO" id="GO:0051170">
    <property type="term" value="P:import into nucleus"/>
    <property type="evidence" value="ECO:0007669"/>
    <property type="project" value="TreeGrafter"/>
</dbReference>
<dbReference type="Proteomes" id="UP001139887">
    <property type="component" value="Unassembled WGS sequence"/>
</dbReference>
<dbReference type="PANTHER" id="PTHR14097:SF7">
    <property type="entry name" value="OXIDOREDUCTASE HTATIP2"/>
    <property type="match status" value="1"/>
</dbReference>
<dbReference type="SUPFAM" id="SSF51735">
    <property type="entry name" value="NAD(P)-binding Rossmann-fold domains"/>
    <property type="match status" value="1"/>
</dbReference>
<evidence type="ECO:0000259" key="3">
    <source>
        <dbReference type="Pfam" id="PF13460"/>
    </source>
</evidence>
<dbReference type="OrthoDB" id="430436at2759"/>
<dbReference type="Pfam" id="PF13460">
    <property type="entry name" value="NAD_binding_10"/>
    <property type="match status" value="1"/>
</dbReference>
<evidence type="ECO:0000313" key="5">
    <source>
        <dbReference type="Proteomes" id="UP001139887"/>
    </source>
</evidence>
<dbReference type="InterPro" id="IPR036291">
    <property type="entry name" value="NAD(P)-bd_dom_sf"/>
</dbReference>
<proteinExistence type="inferred from homology"/>
<feature type="domain" description="NAD(P)-binding" evidence="3">
    <location>
        <begin position="39"/>
        <end position="168"/>
    </location>
</feature>
<evidence type="ECO:0000256" key="2">
    <source>
        <dbReference type="ARBA" id="ARBA00006617"/>
    </source>
</evidence>
<dbReference type="PANTHER" id="PTHR14097">
    <property type="entry name" value="OXIDOREDUCTASE HTATIP2"/>
    <property type="match status" value="1"/>
</dbReference>
<evidence type="ECO:0000256" key="1">
    <source>
        <dbReference type="ARBA" id="ARBA00004450"/>
    </source>
</evidence>
<dbReference type="Gene3D" id="3.40.50.720">
    <property type="entry name" value="NAD(P)-binding Rossmann-like Domain"/>
    <property type="match status" value="1"/>
</dbReference>
<dbReference type="EMBL" id="JANBUW010000459">
    <property type="protein sequence ID" value="KAJ2846766.1"/>
    <property type="molecule type" value="Genomic_DNA"/>
</dbReference>
<dbReference type="GO" id="GO:0005741">
    <property type="term" value="C:mitochondrial outer membrane"/>
    <property type="evidence" value="ECO:0007669"/>
    <property type="project" value="UniProtKB-SubCell"/>
</dbReference>